<dbReference type="InParanoid" id="A0A6M4H8B7"/>
<dbReference type="RefSeq" id="WP_171163458.1">
    <property type="nucleotide sequence ID" value="NZ_CP053073.1"/>
</dbReference>
<dbReference type="EMBL" id="CP053073">
    <property type="protein sequence ID" value="QJR15831.1"/>
    <property type="molecule type" value="Genomic_DNA"/>
</dbReference>
<dbReference type="AlphaFoldDB" id="A0A6M4H8B7"/>
<dbReference type="Proteomes" id="UP000503096">
    <property type="component" value="Chromosome"/>
</dbReference>
<organism evidence="2 3">
    <name type="scientific">Usitatibacter palustris</name>
    <dbReference type="NCBI Taxonomy" id="2732487"/>
    <lineage>
        <taxon>Bacteria</taxon>
        <taxon>Pseudomonadati</taxon>
        <taxon>Pseudomonadota</taxon>
        <taxon>Betaproteobacteria</taxon>
        <taxon>Nitrosomonadales</taxon>
        <taxon>Usitatibacteraceae</taxon>
        <taxon>Usitatibacter</taxon>
    </lineage>
</organism>
<name>A0A6M4H8B7_9PROT</name>
<feature type="domain" description="DUF306" evidence="1">
    <location>
        <begin position="34"/>
        <end position="136"/>
    </location>
</feature>
<dbReference type="PANTHER" id="PTHR35535:SF2">
    <property type="entry name" value="DUF306 DOMAIN-CONTAINING PROTEIN"/>
    <property type="match status" value="1"/>
</dbReference>
<dbReference type="Pfam" id="PF03724">
    <property type="entry name" value="META"/>
    <property type="match status" value="2"/>
</dbReference>
<dbReference type="InterPro" id="IPR053147">
    <property type="entry name" value="Hsp_HslJ-like"/>
</dbReference>
<dbReference type="InterPro" id="IPR038670">
    <property type="entry name" value="HslJ-like_sf"/>
</dbReference>
<dbReference type="InterPro" id="IPR005184">
    <property type="entry name" value="DUF306_Meta_HslJ"/>
</dbReference>
<evidence type="ECO:0000313" key="2">
    <source>
        <dbReference type="EMBL" id="QJR15831.1"/>
    </source>
</evidence>
<feature type="domain" description="DUF306" evidence="1">
    <location>
        <begin position="149"/>
        <end position="257"/>
    </location>
</feature>
<dbReference type="KEGG" id="upl:DSM104440_02657"/>
<sequence length="266" mass="28285">MKNSPARTCLALAALAATLPACKTLEEREPPPKPLVGTRWEVILELPVNGEQPWIRMGDGRMEGYGGCNRINARYIRDTVGARAIAMGVISAGRRSCDESNLSAERRVVEVLQAVSSYSITADAMSMTGSAGTLRFRAVSDMAGGGIVDLANTRWVAVGMNAQKWLPTGNDREQLGNAPRLEFGGDGRVTGYTGCNNLNGTYKLSGDRLEMVVATTKRACAGPGGEFEGVLAGILIDSPRVSLNGRNIVITGAKGAKVEFQPTVER</sequence>
<protein>
    <recommendedName>
        <fullName evidence="1">DUF306 domain-containing protein</fullName>
    </recommendedName>
</protein>
<accession>A0A6M4H8B7</accession>
<reference evidence="2 3" key="1">
    <citation type="submission" date="2020-04" db="EMBL/GenBank/DDBJ databases">
        <title>Usitatibacter rugosus gen. nov., sp. nov. and Usitatibacter palustris sp. nov., novel members of Usitatibacteraceae fam. nov. within the order Nitrosomonadales isolated from soil.</title>
        <authorList>
            <person name="Huber K.J."/>
            <person name="Neumann-Schaal M."/>
            <person name="Geppert A."/>
            <person name="Luckner M."/>
            <person name="Wanner G."/>
            <person name="Overmann J."/>
        </authorList>
    </citation>
    <scope>NUCLEOTIDE SEQUENCE [LARGE SCALE GENOMIC DNA]</scope>
    <source>
        <strain evidence="2 3">Swamp67</strain>
    </source>
</reference>
<dbReference type="PANTHER" id="PTHR35535">
    <property type="entry name" value="HEAT SHOCK PROTEIN HSLJ"/>
    <property type="match status" value="1"/>
</dbReference>
<dbReference type="Gene3D" id="2.40.128.270">
    <property type="match status" value="2"/>
</dbReference>
<proteinExistence type="predicted"/>
<evidence type="ECO:0000259" key="1">
    <source>
        <dbReference type="Pfam" id="PF03724"/>
    </source>
</evidence>
<evidence type="ECO:0000313" key="3">
    <source>
        <dbReference type="Proteomes" id="UP000503096"/>
    </source>
</evidence>
<gene>
    <name evidence="2" type="ORF">DSM104440_02657</name>
</gene>
<keyword evidence="3" id="KW-1185">Reference proteome</keyword>